<name>A0A5K7XBY6_9BACT</name>
<dbReference type="Proteomes" id="UP000326837">
    <property type="component" value="Chromosome"/>
</dbReference>
<dbReference type="AlphaFoldDB" id="A0A5K7XBY6"/>
<protein>
    <submittedName>
        <fullName evidence="1">Uncharacterized protein</fullName>
    </submittedName>
</protein>
<gene>
    <name evidence="1" type="ORF">PLANPX_1415</name>
</gene>
<sequence>MRPIELDRLYQKEGAIPSVWKPYVDLPRNKGAGTSPPS</sequence>
<dbReference type="KEGG" id="lpav:PLANPX_1415"/>
<reference evidence="2" key="1">
    <citation type="submission" date="2019-10" db="EMBL/GenBank/DDBJ databases">
        <title>Lacipirellula parvula gen. nov., sp. nov., representing a lineage of planctomycetes widespread in freshwater anoxic habitats, and description of the family Lacipirellulaceae.</title>
        <authorList>
            <person name="Dedysh S.N."/>
            <person name="Kulichevskaya I.S."/>
            <person name="Beletsky A.V."/>
            <person name="Rakitin A.L."/>
            <person name="Mardanov A.V."/>
            <person name="Ivanova A.A."/>
            <person name="Saltykova V.X."/>
            <person name="Rijpstra W.I.C."/>
            <person name="Sinninghe Damste J.S."/>
            <person name="Ravin N.V."/>
        </authorList>
    </citation>
    <scope>NUCLEOTIDE SEQUENCE [LARGE SCALE GENOMIC DNA]</scope>
    <source>
        <strain evidence="2">PX69</strain>
    </source>
</reference>
<evidence type="ECO:0000313" key="1">
    <source>
        <dbReference type="EMBL" id="BBO31803.1"/>
    </source>
</evidence>
<keyword evidence="2" id="KW-1185">Reference proteome</keyword>
<organism evidence="1 2">
    <name type="scientific">Lacipirellula parvula</name>
    <dbReference type="NCBI Taxonomy" id="2650471"/>
    <lineage>
        <taxon>Bacteria</taxon>
        <taxon>Pseudomonadati</taxon>
        <taxon>Planctomycetota</taxon>
        <taxon>Planctomycetia</taxon>
        <taxon>Pirellulales</taxon>
        <taxon>Lacipirellulaceae</taxon>
        <taxon>Lacipirellula</taxon>
    </lineage>
</organism>
<evidence type="ECO:0000313" key="2">
    <source>
        <dbReference type="Proteomes" id="UP000326837"/>
    </source>
</evidence>
<dbReference type="EMBL" id="AP021861">
    <property type="protein sequence ID" value="BBO31803.1"/>
    <property type="molecule type" value="Genomic_DNA"/>
</dbReference>
<accession>A0A5K7XBY6</accession>
<proteinExistence type="predicted"/>